<organism evidence="3 4">
    <name type="scientific">Saccharothrix australiensis</name>
    <dbReference type="NCBI Taxonomy" id="2072"/>
    <lineage>
        <taxon>Bacteria</taxon>
        <taxon>Bacillati</taxon>
        <taxon>Actinomycetota</taxon>
        <taxon>Actinomycetes</taxon>
        <taxon>Pseudonocardiales</taxon>
        <taxon>Pseudonocardiaceae</taxon>
        <taxon>Saccharothrix</taxon>
    </lineage>
</organism>
<evidence type="ECO:0000259" key="2">
    <source>
        <dbReference type="PROSITE" id="PS51340"/>
    </source>
</evidence>
<reference evidence="3 4" key="1">
    <citation type="submission" date="2018-10" db="EMBL/GenBank/DDBJ databases">
        <title>Sequencing the genomes of 1000 actinobacteria strains.</title>
        <authorList>
            <person name="Klenk H.-P."/>
        </authorList>
    </citation>
    <scope>NUCLEOTIDE SEQUENCE [LARGE SCALE GENOMIC DNA]</scope>
    <source>
        <strain evidence="3 4">DSM 43800</strain>
    </source>
</reference>
<dbReference type="InterPro" id="IPR005302">
    <property type="entry name" value="MoCF_Sase_C"/>
</dbReference>
<dbReference type="Proteomes" id="UP000282084">
    <property type="component" value="Unassembled WGS sequence"/>
</dbReference>
<dbReference type="PANTHER" id="PTHR30212">
    <property type="entry name" value="PROTEIN YIIM"/>
    <property type="match status" value="1"/>
</dbReference>
<comment type="caution">
    <text evidence="3">The sequence shown here is derived from an EMBL/GenBank/DDBJ whole genome shotgun (WGS) entry which is preliminary data.</text>
</comment>
<accession>A0A495W0L4</accession>
<dbReference type="Pfam" id="PF03473">
    <property type="entry name" value="MOSC"/>
    <property type="match status" value="1"/>
</dbReference>
<evidence type="ECO:0000313" key="3">
    <source>
        <dbReference type="EMBL" id="RKT54293.1"/>
    </source>
</evidence>
<dbReference type="PANTHER" id="PTHR30212:SF2">
    <property type="entry name" value="PROTEIN YIIM"/>
    <property type="match status" value="1"/>
</dbReference>
<dbReference type="GO" id="GO:0030170">
    <property type="term" value="F:pyridoxal phosphate binding"/>
    <property type="evidence" value="ECO:0007669"/>
    <property type="project" value="InterPro"/>
</dbReference>
<dbReference type="RefSeq" id="WP_121005827.1">
    <property type="nucleotide sequence ID" value="NZ_RBXO01000001.1"/>
</dbReference>
<sequence length="243" mass="26050">MSGGRVSTVSVGVVRPLSWHGRTVVSGIGKRPVDGPVEVTRLGLAGDEQGDRKHHGGPDKAVLVYPDEHYREWARQLGELDRPAFGENLTTTGISEGDAVLGSVYAVGTAVLQVSRPRRPCYRLAAHHGVEDMAVRTQRSGRTGFYCRVLTPGHVAAGDRLEPLHVPRHGITAAEVHRVLNVDRADLAAARRLLDHAEVLPASWVAVLRTRLDGRLDDQGARLHGPAGPGADTPPRPGSRSAT</sequence>
<dbReference type="GO" id="GO:0030151">
    <property type="term" value="F:molybdenum ion binding"/>
    <property type="evidence" value="ECO:0007669"/>
    <property type="project" value="InterPro"/>
</dbReference>
<dbReference type="GO" id="GO:0003824">
    <property type="term" value="F:catalytic activity"/>
    <property type="evidence" value="ECO:0007669"/>
    <property type="project" value="InterPro"/>
</dbReference>
<protein>
    <submittedName>
        <fullName evidence="3">MOSC domain-containing protein YiiM</fullName>
    </submittedName>
</protein>
<dbReference type="SUPFAM" id="SSF50800">
    <property type="entry name" value="PK beta-barrel domain-like"/>
    <property type="match status" value="1"/>
</dbReference>
<dbReference type="InterPro" id="IPR052353">
    <property type="entry name" value="Benzoxazolinone_Detox_Enz"/>
</dbReference>
<feature type="domain" description="MOSC" evidence="2">
    <location>
        <begin position="31"/>
        <end position="164"/>
    </location>
</feature>
<dbReference type="InterPro" id="IPR011037">
    <property type="entry name" value="Pyrv_Knase-like_insert_dom_sf"/>
</dbReference>
<evidence type="ECO:0000313" key="4">
    <source>
        <dbReference type="Proteomes" id="UP000282084"/>
    </source>
</evidence>
<dbReference type="Gene3D" id="2.40.33.20">
    <property type="entry name" value="PK beta-barrel domain-like"/>
    <property type="match status" value="1"/>
</dbReference>
<dbReference type="AlphaFoldDB" id="A0A495W0L4"/>
<keyword evidence="4" id="KW-1185">Reference proteome</keyword>
<evidence type="ECO:0000256" key="1">
    <source>
        <dbReference type="SAM" id="MobiDB-lite"/>
    </source>
</evidence>
<proteinExistence type="predicted"/>
<dbReference type="EMBL" id="RBXO01000001">
    <property type="protein sequence ID" value="RKT54293.1"/>
    <property type="molecule type" value="Genomic_DNA"/>
</dbReference>
<gene>
    <name evidence="3" type="ORF">C8E97_2909</name>
</gene>
<feature type="region of interest" description="Disordered" evidence="1">
    <location>
        <begin position="218"/>
        <end position="243"/>
    </location>
</feature>
<name>A0A495W0L4_9PSEU</name>
<dbReference type="PROSITE" id="PS51340">
    <property type="entry name" value="MOSC"/>
    <property type="match status" value="1"/>
</dbReference>
<dbReference type="OrthoDB" id="9786134at2"/>